<evidence type="ECO:0000256" key="13">
    <source>
        <dbReference type="ARBA" id="ARBA00023146"/>
    </source>
</evidence>
<dbReference type="EMBL" id="UINC01001138">
    <property type="protein sequence ID" value="SUZ71928.1"/>
    <property type="molecule type" value="Genomic_DNA"/>
</dbReference>
<evidence type="ECO:0000256" key="1">
    <source>
        <dbReference type="ARBA" id="ARBA00001947"/>
    </source>
</evidence>
<keyword evidence="8" id="KW-0479">Metal-binding</keyword>
<dbReference type="GO" id="GO:0046872">
    <property type="term" value="F:metal ion binding"/>
    <property type="evidence" value="ECO:0007669"/>
    <property type="project" value="UniProtKB-KW"/>
</dbReference>
<dbReference type="Gene3D" id="1.20.120.1910">
    <property type="entry name" value="Cysteine-tRNA ligase, C-terminal anti-codon recognition domain"/>
    <property type="match status" value="1"/>
</dbReference>
<keyword evidence="10" id="KW-0862">Zinc</keyword>
<dbReference type="GO" id="GO:0005737">
    <property type="term" value="C:cytoplasm"/>
    <property type="evidence" value="ECO:0007669"/>
    <property type="project" value="UniProtKB-SubCell"/>
</dbReference>
<organism evidence="16">
    <name type="scientific">marine metagenome</name>
    <dbReference type="NCBI Taxonomy" id="408172"/>
    <lineage>
        <taxon>unclassified sequences</taxon>
        <taxon>metagenomes</taxon>
        <taxon>ecological metagenomes</taxon>
    </lineage>
</organism>
<proteinExistence type="inferred from homology"/>
<dbReference type="GO" id="GO:0006423">
    <property type="term" value="P:cysteinyl-tRNA aminoacylation"/>
    <property type="evidence" value="ECO:0007669"/>
    <property type="project" value="InterPro"/>
</dbReference>
<evidence type="ECO:0000259" key="15">
    <source>
        <dbReference type="SMART" id="SM00840"/>
    </source>
</evidence>
<evidence type="ECO:0000256" key="6">
    <source>
        <dbReference type="ARBA" id="ARBA00022490"/>
    </source>
</evidence>
<dbReference type="InterPro" id="IPR032678">
    <property type="entry name" value="tRNA-synt_1_cat_dom"/>
</dbReference>
<dbReference type="EC" id="6.1.1.16" evidence="4"/>
<comment type="cofactor">
    <cofactor evidence="1">
        <name>Zn(2+)</name>
        <dbReference type="ChEBI" id="CHEBI:29105"/>
    </cofactor>
</comment>
<keyword evidence="12" id="KW-0648">Protein biosynthesis</keyword>
<sequence length="435" mass="50245">MYCCGPTVYDAPHLGNFRTFVFYDLVKRVLIQNNFEVKQVVNITDIDDKIIDKVNSGEMDYKELTTKFNDVFLQHSKTLNIEKADEYPKTSDHVPAMIDFIKQLIDKGYAYNANGNIFFDTEGYSRYGKFINIENTEALDDEDNALGKKNQKDFTLWKAWKEEDGDITWESEWGNGRPAWHTECAVLATKSLGNAIDIHCGGIDLKFPHHENEVAQVEALLDATFSNYWLHSEHLTLEEEKMSKSLGNTVNVSDLLGKYSPETLRLFLLSSHYRSKIYFSDKKLDDSSKMLDKINRFIEHVGINTLEGSNANISDDYTRFLDALNDDLNTPEALGIFFDFINKKNKKIHDNSLSEKDIKESQEFIAGFNFIFCVFNQSSLKNQEIPSEVQKLASLREKMRNQQKWEEADKLRGEIEKLGWLIEDLKDSQKLLKKK</sequence>
<comment type="similarity">
    <text evidence="3">Belongs to the class-I aminoacyl-tRNA synthetase family.</text>
</comment>
<keyword evidence="11" id="KW-0067">ATP-binding</keyword>
<evidence type="ECO:0000256" key="14">
    <source>
        <dbReference type="ARBA" id="ARBA00031499"/>
    </source>
</evidence>
<keyword evidence="9" id="KW-0547">Nucleotide-binding</keyword>
<evidence type="ECO:0000256" key="3">
    <source>
        <dbReference type="ARBA" id="ARBA00005594"/>
    </source>
</evidence>
<comment type="subcellular location">
    <subcellularLocation>
        <location evidence="2">Cytoplasm</location>
    </subcellularLocation>
</comment>
<dbReference type="NCBIfam" id="TIGR00435">
    <property type="entry name" value="cysS"/>
    <property type="match status" value="1"/>
</dbReference>
<dbReference type="InterPro" id="IPR024909">
    <property type="entry name" value="Cys-tRNA/MSH_ligase"/>
</dbReference>
<dbReference type="HAMAP" id="MF_00041">
    <property type="entry name" value="Cys_tRNA_synth"/>
    <property type="match status" value="1"/>
</dbReference>
<evidence type="ECO:0000313" key="16">
    <source>
        <dbReference type="EMBL" id="SUZ71928.1"/>
    </source>
</evidence>
<keyword evidence="6" id="KW-0963">Cytoplasm</keyword>
<dbReference type="PANTHER" id="PTHR10890:SF3">
    <property type="entry name" value="CYSTEINE--TRNA LIGASE, CYTOPLASMIC"/>
    <property type="match status" value="1"/>
</dbReference>
<dbReference type="SMART" id="SM00840">
    <property type="entry name" value="DALR_2"/>
    <property type="match status" value="1"/>
</dbReference>
<name>A0A381PZ53_9ZZZZ</name>
<evidence type="ECO:0000256" key="2">
    <source>
        <dbReference type="ARBA" id="ARBA00004496"/>
    </source>
</evidence>
<accession>A0A381PZ53</accession>
<evidence type="ECO:0000256" key="10">
    <source>
        <dbReference type="ARBA" id="ARBA00022833"/>
    </source>
</evidence>
<dbReference type="Pfam" id="PF09190">
    <property type="entry name" value="DALR_2"/>
    <property type="match status" value="1"/>
</dbReference>
<dbReference type="PANTHER" id="PTHR10890">
    <property type="entry name" value="CYSTEINYL-TRNA SYNTHETASE"/>
    <property type="match status" value="1"/>
</dbReference>
<gene>
    <name evidence="16" type="ORF">METZ01_LOCUS24782</name>
</gene>
<dbReference type="InterPro" id="IPR014729">
    <property type="entry name" value="Rossmann-like_a/b/a_fold"/>
</dbReference>
<dbReference type="SUPFAM" id="SSF47323">
    <property type="entry name" value="Anticodon-binding domain of a subclass of class I aminoacyl-tRNA synthetases"/>
    <property type="match status" value="1"/>
</dbReference>
<dbReference type="Gene3D" id="3.40.50.620">
    <property type="entry name" value="HUPs"/>
    <property type="match status" value="1"/>
</dbReference>
<evidence type="ECO:0000256" key="5">
    <source>
        <dbReference type="ARBA" id="ARBA00014738"/>
    </source>
</evidence>
<dbReference type="InterPro" id="IPR015273">
    <property type="entry name" value="Cys-tRNA-synt_Ia_DALR"/>
</dbReference>
<dbReference type="GO" id="GO:0004817">
    <property type="term" value="F:cysteine-tRNA ligase activity"/>
    <property type="evidence" value="ECO:0007669"/>
    <property type="project" value="UniProtKB-EC"/>
</dbReference>
<dbReference type="GO" id="GO:0005524">
    <property type="term" value="F:ATP binding"/>
    <property type="evidence" value="ECO:0007669"/>
    <property type="project" value="UniProtKB-KW"/>
</dbReference>
<evidence type="ECO:0000256" key="12">
    <source>
        <dbReference type="ARBA" id="ARBA00022917"/>
    </source>
</evidence>
<evidence type="ECO:0000256" key="8">
    <source>
        <dbReference type="ARBA" id="ARBA00022723"/>
    </source>
</evidence>
<dbReference type="AlphaFoldDB" id="A0A381PZ53"/>
<evidence type="ECO:0000256" key="7">
    <source>
        <dbReference type="ARBA" id="ARBA00022598"/>
    </source>
</evidence>
<feature type="domain" description="Cysteinyl-tRNA synthetase class Ia DALR" evidence="15">
    <location>
        <begin position="319"/>
        <end position="383"/>
    </location>
</feature>
<dbReference type="InterPro" id="IPR056411">
    <property type="entry name" value="CysS_C"/>
</dbReference>
<dbReference type="Pfam" id="PF23493">
    <property type="entry name" value="CysS_C"/>
    <property type="match status" value="1"/>
</dbReference>
<dbReference type="PRINTS" id="PR00983">
    <property type="entry name" value="TRNASYNTHCYS"/>
</dbReference>
<protein>
    <recommendedName>
        <fullName evidence="5">Cysteine--tRNA ligase</fullName>
        <ecNumber evidence="4">6.1.1.16</ecNumber>
    </recommendedName>
    <alternativeName>
        <fullName evidence="14">Cysteinyl-tRNA synthetase</fullName>
    </alternativeName>
</protein>
<dbReference type="InterPro" id="IPR015803">
    <property type="entry name" value="Cys-tRNA-ligase"/>
</dbReference>
<evidence type="ECO:0000256" key="4">
    <source>
        <dbReference type="ARBA" id="ARBA00012832"/>
    </source>
</evidence>
<dbReference type="InterPro" id="IPR009080">
    <property type="entry name" value="tRNAsynth_Ia_anticodon-bd"/>
</dbReference>
<keyword evidence="7" id="KW-0436">Ligase</keyword>
<dbReference type="SUPFAM" id="SSF52374">
    <property type="entry name" value="Nucleotidylyl transferase"/>
    <property type="match status" value="1"/>
</dbReference>
<reference evidence="16" key="1">
    <citation type="submission" date="2018-05" db="EMBL/GenBank/DDBJ databases">
        <authorList>
            <person name="Lanie J.A."/>
            <person name="Ng W.-L."/>
            <person name="Kazmierczak K.M."/>
            <person name="Andrzejewski T.M."/>
            <person name="Davidsen T.M."/>
            <person name="Wayne K.J."/>
            <person name="Tettelin H."/>
            <person name="Glass J.I."/>
            <person name="Rusch D."/>
            <person name="Podicherti R."/>
            <person name="Tsui H.-C.T."/>
            <person name="Winkler M.E."/>
        </authorList>
    </citation>
    <scope>NUCLEOTIDE SEQUENCE</scope>
</reference>
<keyword evidence="13" id="KW-0030">Aminoacyl-tRNA synthetase</keyword>
<evidence type="ECO:0000256" key="9">
    <source>
        <dbReference type="ARBA" id="ARBA00022741"/>
    </source>
</evidence>
<dbReference type="Pfam" id="PF01406">
    <property type="entry name" value="tRNA-synt_1e"/>
    <property type="match status" value="1"/>
</dbReference>
<evidence type="ECO:0000256" key="11">
    <source>
        <dbReference type="ARBA" id="ARBA00022840"/>
    </source>
</evidence>